<dbReference type="AlphaFoldDB" id="A0A6M3JE31"/>
<organism evidence="1">
    <name type="scientific">viral metagenome</name>
    <dbReference type="NCBI Taxonomy" id="1070528"/>
    <lineage>
        <taxon>unclassified sequences</taxon>
        <taxon>metagenomes</taxon>
        <taxon>organismal metagenomes</taxon>
    </lineage>
</organism>
<dbReference type="EMBL" id="MT141588">
    <property type="protein sequence ID" value="QJA68120.1"/>
    <property type="molecule type" value="Genomic_DNA"/>
</dbReference>
<protein>
    <submittedName>
        <fullName evidence="1">Uncharacterized protein</fullName>
    </submittedName>
</protein>
<evidence type="ECO:0000313" key="2">
    <source>
        <dbReference type="EMBL" id="QJA97458.1"/>
    </source>
</evidence>
<reference evidence="1" key="1">
    <citation type="submission" date="2020-03" db="EMBL/GenBank/DDBJ databases">
        <title>The deep terrestrial virosphere.</title>
        <authorList>
            <person name="Holmfeldt K."/>
            <person name="Nilsson E."/>
            <person name="Simone D."/>
            <person name="Lopez-Fernandez M."/>
            <person name="Wu X."/>
            <person name="de Brujin I."/>
            <person name="Lundin D."/>
            <person name="Andersson A."/>
            <person name="Bertilsson S."/>
            <person name="Dopson M."/>
        </authorList>
    </citation>
    <scope>NUCLEOTIDE SEQUENCE</scope>
    <source>
        <strain evidence="1">MM415A08438</strain>
        <strain evidence="2">MM415B06235</strain>
    </source>
</reference>
<sequence length="58" mass="7053">MKKYFKNNSKKTIKKIVANHRSHLKGKTAIKHPFGNFKKCSLNEIKEWEERFYEIQTR</sequence>
<proteinExistence type="predicted"/>
<evidence type="ECO:0000313" key="1">
    <source>
        <dbReference type="EMBL" id="QJA68120.1"/>
    </source>
</evidence>
<gene>
    <name evidence="1" type="ORF">MM415A08438_0005</name>
    <name evidence="2" type="ORF">MM415B06235_0009</name>
</gene>
<accession>A0A6M3JE31</accession>
<dbReference type="EMBL" id="MT143495">
    <property type="protein sequence ID" value="QJA97458.1"/>
    <property type="molecule type" value="Genomic_DNA"/>
</dbReference>
<name>A0A6M3JE31_9ZZZZ</name>